<evidence type="ECO:0000313" key="9">
    <source>
        <dbReference type="EMBL" id="RFU32702.1"/>
    </source>
</evidence>
<keyword evidence="7" id="KW-0472">Membrane</keyword>
<dbReference type="PANTHER" id="PTHR13914:SF30">
    <property type="entry name" value="PROLINE DEHYDROGENASE"/>
    <property type="match status" value="1"/>
</dbReference>
<comment type="caution">
    <text evidence="9">The sequence shown here is derived from an EMBL/GenBank/DDBJ whole genome shotgun (WGS) entry which is preliminary data.</text>
</comment>
<keyword evidence="5" id="KW-0274">FAD</keyword>
<gene>
    <name evidence="9" type="ORF">B7463_g3613</name>
</gene>
<evidence type="ECO:0000259" key="8">
    <source>
        <dbReference type="Pfam" id="PF01619"/>
    </source>
</evidence>
<organism evidence="9 10">
    <name type="scientific">Scytalidium lignicola</name>
    <name type="common">Hyphomycete</name>
    <dbReference type="NCBI Taxonomy" id="5539"/>
    <lineage>
        <taxon>Eukaryota</taxon>
        <taxon>Fungi</taxon>
        <taxon>Dikarya</taxon>
        <taxon>Ascomycota</taxon>
        <taxon>Pezizomycotina</taxon>
        <taxon>Leotiomycetes</taxon>
        <taxon>Leotiomycetes incertae sedis</taxon>
        <taxon>Scytalidium</taxon>
    </lineage>
</organism>
<dbReference type="InterPro" id="IPR015659">
    <property type="entry name" value="Proline_oxidase"/>
</dbReference>
<evidence type="ECO:0000256" key="3">
    <source>
        <dbReference type="ARBA" id="ARBA00023002"/>
    </source>
</evidence>
<dbReference type="GO" id="GO:0004657">
    <property type="term" value="F:proline dehydrogenase activity"/>
    <property type="evidence" value="ECO:0007669"/>
    <property type="project" value="UniProtKB-EC"/>
</dbReference>
<dbReference type="SUPFAM" id="SSF51730">
    <property type="entry name" value="FAD-linked oxidoreductase"/>
    <property type="match status" value="1"/>
</dbReference>
<feature type="domain" description="Proline dehydrogenase" evidence="8">
    <location>
        <begin position="301"/>
        <end position="633"/>
    </location>
</feature>
<accession>A0A3E2HHR1</accession>
<feature type="non-terminal residue" evidence="9">
    <location>
        <position position="656"/>
    </location>
</feature>
<feature type="transmembrane region" description="Helical" evidence="7">
    <location>
        <begin position="35"/>
        <end position="55"/>
    </location>
</feature>
<evidence type="ECO:0000256" key="4">
    <source>
        <dbReference type="ARBA" id="ARBA00023062"/>
    </source>
</evidence>
<keyword evidence="3 5" id="KW-0560">Oxidoreductase</keyword>
<keyword evidence="4 5" id="KW-0642">Proline metabolism</keyword>
<comment type="catalytic activity">
    <reaction evidence="5">
        <text>L-proline + a quinone = (S)-1-pyrroline-5-carboxylate + a quinol + H(+)</text>
        <dbReference type="Rhea" id="RHEA:23784"/>
        <dbReference type="ChEBI" id="CHEBI:15378"/>
        <dbReference type="ChEBI" id="CHEBI:17388"/>
        <dbReference type="ChEBI" id="CHEBI:24646"/>
        <dbReference type="ChEBI" id="CHEBI:60039"/>
        <dbReference type="ChEBI" id="CHEBI:132124"/>
        <dbReference type="EC" id="1.5.5.2"/>
    </reaction>
</comment>
<protein>
    <recommendedName>
        <fullName evidence="2 5">Proline dehydrogenase</fullName>
        <ecNumber evidence="2 5">1.5.5.2</ecNumber>
    </recommendedName>
</protein>
<dbReference type="EC" id="1.5.5.2" evidence="2 5"/>
<dbReference type="OrthoDB" id="5464at2759"/>
<dbReference type="GO" id="GO:0005739">
    <property type="term" value="C:mitochondrion"/>
    <property type="evidence" value="ECO:0007669"/>
    <property type="project" value="TreeGrafter"/>
</dbReference>
<keyword evidence="10" id="KW-1185">Reference proteome</keyword>
<sequence>MADHEEEDEAAAQLALWKAEKNAQMKQDARVSLPFGIRLPLATTISFLAGMALGISHGSQTAGLRFRAENAHRLPTTPTGWYLYHKSKNYNMALGGVKEGIKMGAKVSIWTSIFFGIEDMFDRYRGTKDFLNTLVASLSVAGGFSLWNRFPLTTAARTAKSGLAIGLAYGLAQDALGAARGRRPGYSSPRQSSYSSSHASANQFVLSDTDSHSSKPPPPNSTMTTPTALSILPLSAIIRSLAVTTISSSPILLPPSLAVMSLLANSKSSILSPDSNPLLRFFLKKTFYRQFCAGENAAEVQRTINYLKDLGFKGVILGYAREVVMDENEQDGLKVHNDSESSIQNEIIPWANGTMETVKLANPEDFVALKFTGAGRQALYELSKGTGPSPALKKAIDEICDLAAARNVRLLFDAEQAAVQGGIDLWTLNYMRKYNSKTPGKALVYGTYQAYLKSTPATLASHLAAARKDGFTLGIKLVRGAYLGSDPRDLIHDTKTDTDTAYNGIAESLIKRSYGDILRPAEGEEPGKPFPSVNVVLAGHNQQSVQKALAVRTSQVQKGEELTDLVYAQLQGMADEISCELVRLGKNFEGVEKRTVKVDVPQAYKYLVWGTTGECMKYLLRRAEENRDAVTRTKAGRDAMAKELARRVKSVFGLRA</sequence>
<keyword evidence="5" id="KW-0285">Flavoprotein</keyword>
<dbReference type="EMBL" id="NCSJ02000049">
    <property type="protein sequence ID" value="RFU32702.1"/>
    <property type="molecule type" value="Genomic_DNA"/>
</dbReference>
<evidence type="ECO:0000256" key="7">
    <source>
        <dbReference type="SAM" id="Phobius"/>
    </source>
</evidence>
<dbReference type="STRING" id="5539.A0A3E2HHR1"/>
<evidence type="ECO:0000256" key="2">
    <source>
        <dbReference type="ARBA" id="ARBA00012695"/>
    </source>
</evidence>
<dbReference type="Proteomes" id="UP000258309">
    <property type="component" value="Unassembled WGS sequence"/>
</dbReference>
<evidence type="ECO:0000313" key="10">
    <source>
        <dbReference type="Proteomes" id="UP000258309"/>
    </source>
</evidence>
<keyword evidence="7" id="KW-1133">Transmembrane helix</keyword>
<evidence type="ECO:0000256" key="1">
    <source>
        <dbReference type="ARBA" id="ARBA00005869"/>
    </source>
</evidence>
<comment type="similarity">
    <text evidence="1 5">Belongs to the proline oxidase family.</text>
</comment>
<evidence type="ECO:0000256" key="5">
    <source>
        <dbReference type="RuleBase" id="RU364054"/>
    </source>
</evidence>
<feature type="region of interest" description="Disordered" evidence="6">
    <location>
        <begin position="206"/>
        <end position="225"/>
    </location>
</feature>
<feature type="transmembrane region" description="Helical" evidence="7">
    <location>
        <begin position="130"/>
        <end position="147"/>
    </location>
</feature>
<dbReference type="InterPro" id="IPR029041">
    <property type="entry name" value="FAD-linked_oxidoreductase-like"/>
</dbReference>
<comment type="function">
    <text evidence="5">Converts proline to delta-1-pyrroline-5-carboxylate.</text>
</comment>
<dbReference type="GO" id="GO:0071949">
    <property type="term" value="F:FAD binding"/>
    <property type="evidence" value="ECO:0007669"/>
    <property type="project" value="TreeGrafter"/>
</dbReference>
<reference evidence="9 10" key="1">
    <citation type="submission" date="2018-05" db="EMBL/GenBank/DDBJ databases">
        <title>Draft genome sequence of Scytalidium lignicola DSM 105466, a ubiquitous saprotrophic fungus.</title>
        <authorList>
            <person name="Buettner E."/>
            <person name="Gebauer A.M."/>
            <person name="Hofrichter M."/>
            <person name="Liers C."/>
            <person name="Kellner H."/>
        </authorList>
    </citation>
    <scope>NUCLEOTIDE SEQUENCE [LARGE SCALE GENOMIC DNA]</scope>
    <source>
        <strain evidence="9 10">DSM 105466</strain>
    </source>
</reference>
<dbReference type="AlphaFoldDB" id="A0A3E2HHR1"/>
<dbReference type="Gene3D" id="3.20.20.220">
    <property type="match status" value="1"/>
</dbReference>
<proteinExistence type="inferred from homology"/>
<dbReference type="FunFam" id="3.20.20.220:FF:000013">
    <property type="entry name" value="Proline dehydrogenase"/>
    <property type="match status" value="1"/>
</dbReference>
<keyword evidence="7" id="KW-0812">Transmembrane</keyword>
<dbReference type="PANTHER" id="PTHR13914">
    <property type="entry name" value="PROLINE OXIDASE"/>
    <property type="match status" value="1"/>
</dbReference>
<feature type="non-terminal residue" evidence="9">
    <location>
        <position position="1"/>
    </location>
</feature>
<name>A0A3E2HHR1_SCYLI</name>
<comment type="cofactor">
    <cofactor evidence="5">
        <name>FAD</name>
        <dbReference type="ChEBI" id="CHEBI:57692"/>
    </cofactor>
</comment>
<evidence type="ECO:0000256" key="6">
    <source>
        <dbReference type="SAM" id="MobiDB-lite"/>
    </source>
</evidence>
<dbReference type="Pfam" id="PF01619">
    <property type="entry name" value="Pro_dh"/>
    <property type="match status" value="1"/>
</dbReference>
<dbReference type="OMA" id="QFCAGEK"/>
<dbReference type="InterPro" id="IPR002872">
    <property type="entry name" value="Proline_DH_dom"/>
</dbReference>
<dbReference type="GO" id="GO:0010133">
    <property type="term" value="P:L-proline catabolic process to L-glutamate"/>
    <property type="evidence" value="ECO:0007669"/>
    <property type="project" value="TreeGrafter"/>
</dbReference>